<reference evidence="3 4" key="1">
    <citation type="submission" date="2016-02" db="EMBL/GenBank/DDBJ databases">
        <title>Discovery of a natural microsporidian pathogen with a broad tissue tropism in Caenorhabditis elegans.</title>
        <authorList>
            <person name="Luallen R.J."/>
            <person name="Reinke A.W."/>
            <person name="Tong L."/>
            <person name="Botts M.R."/>
            <person name="Felix M.-A."/>
            <person name="Troemel E.R."/>
        </authorList>
    </citation>
    <scope>NUCLEOTIDE SEQUENCE [LARGE SCALE GENOMIC DNA]</scope>
    <source>
        <strain evidence="3 4">JUm2807</strain>
    </source>
</reference>
<organism evidence="3 4">
    <name type="scientific">Nematocida displodere</name>
    <dbReference type="NCBI Taxonomy" id="1805483"/>
    <lineage>
        <taxon>Eukaryota</taxon>
        <taxon>Fungi</taxon>
        <taxon>Fungi incertae sedis</taxon>
        <taxon>Microsporidia</taxon>
        <taxon>Nematocida</taxon>
    </lineage>
</organism>
<sequence>MERKWGGKLRKEHMFHIVSLVVLLSLCAYNIFQLVKRNKEAPVELSGLFKAGYISKFNEGLWARRVVDSEGLGCINIPESAEVLVPSASLDLKKAMAGMLKNKISNPFLFGFADNTTSLATSLDRIFKLKISHNAIVFTNRVINTYAASFFSGEMKPTEYQAFVDVIAELLIKSENGYPNRSTNTPATSPARTTQTAPPPPTIMSMLYSDYVLLGSFIGEYATIFLGHRIPFEVFAESFNLTKEERASKTIQNLIGNIEITPEPNRVVVG</sequence>
<evidence type="ECO:0000256" key="2">
    <source>
        <dbReference type="SAM" id="Phobius"/>
    </source>
</evidence>
<keyword evidence="4" id="KW-1185">Reference proteome</keyword>
<keyword evidence="2" id="KW-0812">Transmembrane</keyword>
<accession>A0A177EDL9</accession>
<protein>
    <submittedName>
        <fullName evidence="3">Uncharacterized protein</fullName>
    </submittedName>
</protein>
<comment type="caution">
    <text evidence="3">The sequence shown here is derived from an EMBL/GenBank/DDBJ whole genome shotgun (WGS) entry which is preliminary data.</text>
</comment>
<feature type="compositionally biased region" description="Low complexity" evidence="1">
    <location>
        <begin position="185"/>
        <end position="196"/>
    </location>
</feature>
<keyword evidence="2" id="KW-1133">Transmembrane helix</keyword>
<evidence type="ECO:0000313" key="4">
    <source>
        <dbReference type="Proteomes" id="UP000185944"/>
    </source>
</evidence>
<dbReference type="VEuPathDB" id="MicrosporidiaDB:NEDG_01228"/>
<evidence type="ECO:0000313" key="3">
    <source>
        <dbReference type="EMBL" id="OAG29089.1"/>
    </source>
</evidence>
<name>A0A177EDL9_9MICR</name>
<proteinExistence type="predicted"/>
<dbReference type="RefSeq" id="XP_067543834.1">
    <property type="nucleotide sequence ID" value="XM_067688646.1"/>
</dbReference>
<dbReference type="AlphaFoldDB" id="A0A177EDL9"/>
<feature type="region of interest" description="Disordered" evidence="1">
    <location>
        <begin position="178"/>
        <end position="198"/>
    </location>
</feature>
<evidence type="ECO:0000256" key="1">
    <source>
        <dbReference type="SAM" id="MobiDB-lite"/>
    </source>
</evidence>
<dbReference type="EMBL" id="LTDL01000042">
    <property type="protein sequence ID" value="OAG29089.1"/>
    <property type="molecule type" value="Genomic_DNA"/>
</dbReference>
<gene>
    <name evidence="3" type="ORF">NEDG_01228</name>
</gene>
<dbReference type="GeneID" id="93647578"/>
<dbReference type="Proteomes" id="UP000185944">
    <property type="component" value="Unassembled WGS sequence"/>
</dbReference>
<feature type="transmembrane region" description="Helical" evidence="2">
    <location>
        <begin position="12"/>
        <end position="32"/>
    </location>
</feature>
<keyword evidence="2" id="KW-0472">Membrane</keyword>